<feature type="domain" description="PWWP" evidence="2">
    <location>
        <begin position="477"/>
        <end position="512"/>
    </location>
</feature>
<name>A0A0V1KR49_9BILA</name>
<sequence>MQFISLNSGLQKWKIKRAILHVLVVNVPCNVRLHLLFETSLWLSESIFNITFENNEVLEFITFLSIERLASILLDCNVHEHCTCKECMKASAVKCENEQAVNVEREQYLENGQKCEEQNAPRLIDLLVQVHYDNDNLLMVSTERNGTIFCGVLLSMQVSSNETPFGMNASKFEQWKQMSAQQHRDDICELKEISSVISRQTSEAADTKPSYSETVNDFRKKLKWRTTDHWSMARKNKWGMRRRTRGVKRLLLCIKCQQQEANTFNVVKATGKRKSTIIESDDDDGGGARNLTSISRLSRSLKFTASTSVANKKRPRSRINSGIQINDDDDDGQLAQSANNVKLETKQPSLFNGTEPSISGNKEKMVVAPLTLKISYGKRSQKKTTVIKPKSAAVVVSTRRLTAASEIACFRAALCKEAFTIVLGRRNGSKSQGIIEMETDHQVVLSSVQPSSSVIDDHCSVCSSSSSSSSDGSQHQVGDLVWAKLKGYSPWPAEICSLNERRIRVRWCGTADQTNSVPLSSVENFQQKFTNYYNPSQRQEYQQAVADALVKDLLASLNGLCYSKLLSPDCRTEMLQLLQQDRPQTDTASVN</sequence>
<dbReference type="Proteomes" id="UP000054721">
    <property type="component" value="Unassembled WGS sequence"/>
</dbReference>
<keyword evidence="4" id="KW-1185">Reference proteome</keyword>
<dbReference type="PROSITE" id="PS50812">
    <property type="entry name" value="PWWP"/>
    <property type="match status" value="1"/>
</dbReference>
<evidence type="ECO:0000313" key="3">
    <source>
        <dbReference type="EMBL" id="KRZ49869.1"/>
    </source>
</evidence>
<protein>
    <recommendedName>
        <fullName evidence="2">PWWP domain-containing protein</fullName>
    </recommendedName>
</protein>
<dbReference type="AlphaFoldDB" id="A0A0V1KR49"/>
<dbReference type="InterPro" id="IPR000313">
    <property type="entry name" value="PWWP_dom"/>
</dbReference>
<evidence type="ECO:0000259" key="2">
    <source>
        <dbReference type="PROSITE" id="PS50812"/>
    </source>
</evidence>
<dbReference type="EMBL" id="JYDW01000289">
    <property type="protein sequence ID" value="KRZ49869.1"/>
    <property type="molecule type" value="Genomic_DNA"/>
</dbReference>
<reference evidence="3 4" key="1">
    <citation type="submission" date="2015-05" db="EMBL/GenBank/DDBJ databases">
        <title>Evolution of Trichinella species and genotypes.</title>
        <authorList>
            <person name="Korhonen P.K."/>
            <person name="Edoardo P."/>
            <person name="Giuseppe L.R."/>
            <person name="Gasser R.B."/>
        </authorList>
    </citation>
    <scope>NUCLEOTIDE SEQUENCE [LARGE SCALE GENOMIC DNA]</scope>
    <source>
        <strain evidence="3">ISS10</strain>
    </source>
</reference>
<dbReference type="CDD" id="cd05162">
    <property type="entry name" value="PWWP"/>
    <property type="match status" value="1"/>
</dbReference>
<gene>
    <name evidence="3" type="ORF">T02_14551</name>
</gene>
<proteinExistence type="predicted"/>
<evidence type="ECO:0000256" key="1">
    <source>
        <dbReference type="SAM" id="MobiDB-lite"/>
    </source>
</evidence>
<dbReference type="STRING" id="6335.A0A0V1KR49"/>
<dbReference type="Pfam" id="PF00855">
    <property type="entry name" value="PWWP"/>
    <property type="match status" value="1"/>
</dbReference>
<dbReference type="SMART" id="SM00293">
    <property type="entry name" value="PWWP"/>
    <property type="match status" value="1"/>
</dbReference>
<dbReference type="OrthoDB" id="62853at2759"/>
<accession>A0A0V1KR49</accession>
<dbReference type="SUPFAM" id="SSF63748">
    <property type="entry name" value="Tudor/PWWP/MBT"/>
    <property type="match status" value="1"/>
</dbReference>
<comment type="caution">
    <text evidence="3">The sequence shown here is derived from an EMBL/GenBank/DDBJ whole genome shotgun (WGS) entry which is preliminary data.</text>
</comment>
<organism evidence="3 4">
    <name type="scientific">Trichinella nativa</name>
    <dbReference type="NCBI Taxonomy" id="6335"/>
    <lineage>
        <taxon>Eukaryota</taxon>
        <taxon>Metazoa</taxon>
        <taxon>Ecdysozoa</taxon>
        <taxon>Nematoda</taxon>
        <taxon>Enoplea</taxon>
        <taxon>Dorylaimia</taxon>
        <taxon>Trichinellida</taxon>
        <taxon>Trichinellidae</taxon>
        <taxon>Trichinella</taxon>
    </lineage>
</organism>
<dbReference type="Gene3D" id="2.30.30.140">
    <property type="match status" value="1"/>
</dbReference>
<feature type="region of interest" description="Disordered" evidence="1">
    <location>
        <begin position="305"/>
        <end position="332"/>
    </location>
</feature>
<evidence type="ECO:0000313" key="4">
    <source>
        <dbReference type="Proteomes" id="UP000054721"/>
    </source>
</evidence>